<dbReference type="Pfam" id="PF25681">
    <property type="entry name" value="Phage_TTP_17"/>
    <property type="match status" value="1"/>
</dbReference>
<proteinExistence type="predicted"/>
<dbReference type="Proteomes" id="UP000037020">
    <property type="component" value="Unassembled WGS sequence"/>
</dbReference>
<keyword evidence="2" id="KW-1185">Reference proteome</keyword>
<comment type="caution">
    <text evidence="1">The sequence shown here is derived from an EMBL/GenBank/DDBJ whole genome shotgun (WGS) entry which is preliminary data.</text>
</comment>
<organism evidence="1 2">
    <name type="scientific">Streptomyces varsoviensis</name>
    <dbReference type="NCBI Taxonomy" id="67373"/>
    <lineage>
        <taxon>Bacteria</taxon>
        <taxon>Bacillati</taxon>
        <taxon>Actinomycetota</taxon>
        <taxon>Actinomycetes</taxon>
        <taxon>Kitasatosporales</taxon>
        <taxon>Streptomycetaceae</taxon>
        <taxon>Streptomyces</taxon>
    </lineage>
</organism>
<dbReference type="InterPro" id="IPR058154">
    <property type="entry name" value="Bxb1_TTP-like"/>
</dbReference>
<accession>A0ABR5J7X5</accession>
<evidence type="ECO:0000313" key="2">
    <source>
        <dbReference type="Proteomes" id="UP000037020"/>
    </source>
</evidence>
<name>A0ABR5J7X5_9ACTN</name>
<gene>
    <name evidence="1" type="ORF">ADK38_13855</name>
</gene>
<dbReference type="EMBL" id="LGUT01001161">
    <property type="protein sequence ID" value="KOG89515.1"/>
    <property type="molecule type" value="Genomic_DNA"/>
</dbReference>
<protein>
    <submittedName>
        <fullName evidence="1">Phage tail protein</fullName>
    </submittedName>
</protein>
<dbReference type="RefSeq" id="WP_030888772.1">
    <property type="nucleotide sequence ID" value="NZ_JBIRHZ010000003.1"/>
</dbReference>
<reference evidence="1 2" key="1">
    <citation type="submission" date="2015-07" db="EMBL/GenBank/DDBJ databases">
        <authorList>
            <person name="Ju K.-S."/>
            <person name="Doroghazi J.R."/>
            <person name="Metcalf W.W."/>
        </authorList>
    </citation>
    <scope>NUCLEOTIDE SEQUENCE [LARGE SCALE GENOMIC DNA]</scope>
    <source>
        <strain evidence="1 2">NRRL B-3589</strain>
    </source>
</reference>
<sequence>MSGMNPNEIRVAGTGRVLVAKVGTTAPADATAEWGAGWVDLGYTAPEGVKFGRKGKTVKVNTWQTVGAARYVYDERDLTLKFGMLQLNENTLPFFYGNGDVAETSSGSGTYSFGVTDDALIEERALGLEFTDGNEIRYRFIVPRGQVTDTDDMDLNRKGAIKLGVTFTALPQDGTAPLATWIMKDPAFGDKKAPVEDKH</sequence>
<evidence type="ECO:0000313" key="1">
    <source>
        <dbReference type="EMBL" id="KOG89515.1"/>
    </source>
</evidence>